<feature type="region of interest" description="Disordered" evidence="1">
    <location>
        <begin position="46"/>
        <end position="80"/>
    </location>
</feature>
<keyword evidence="2" id="KW-0812">Transmembrane</keyword>
<feature type="transmembrane region" description="Helical" evidence="2">
    <location>
        <begin position="135"/>
        <end position="159"/>
    </location>
</feature>
<accession>A0A8B7BXE1</accession>
<sequence>MRNPWKRARAGGLSRLVSDLARPDHGASLVVQAGFPTSLADLVVKNRDRLKKPSRKKTPSSSSTRVPPVAAGEDAGRPAVRCSSGGAGGILEESLPYPVPSSIEIKTNASGSGFGLLVVNLLVLMVLAIERRKLVAGITVSAFALFLLDFMGLQVFAFLKRCSNARRSLYSAIGGLDLEGTERVCPIREVGVEGQVDLMPSNRNWEESSIDSDQGREILSERRDLAAGRNVGSSGNSKGKKFWRKFVPKKSLVSRKGKDEKELVSNSSSHSSRRGEFDSITEEDADEVVNGKGHKKDSNEEVLSFIASTEVTDFDKEEIGDASREIVLKTRSGVPQQFVFFVIVLFGLAGGKTTAVILSVSWCLFIKLTETVRKK</sequence>
<dbReference type="GeneID" id="103705422"/>
<evidence type="ECO:0000256" key="2">
    <source>
        <dbReference type="SAM" id="Phobius"/>
    </source>
</evidence>
<dbReference type="KEGG" id="pda:103705422"/>
<evidence type="ECO:0000256" key="1">
    <source>
        <dbReference type="SAM" id="MobiDB-lite"/>
    </source>
</evidence>
<protein>
    <submittedName>
        <fullName evidence="4">Uncharacterized protein LOC103705422</fullName>
    </submittedName>
</protein>
<dbReference type="PANTHER" id="PTHR36381">
    <property type="entry name" value="ETHYLENE-REGULATED TRANSCRIPT 2 (ERT2)"/>
    <property type="match status" value="1"/>
</dbReference>
<feature type="transmembrane region" description="Helical" evidence="2">
    <location>
        <begin position="338"/>
        <end position="368"/>
    </location>
</feature>
<reference evidence="4" key="1">
    <citation type="submission" date="2025-08" db="UniProtKB">
        <authorList>
            <consortium name="RefSeq"/>
        </authorList>
    </citation>
    <scope>IDENTIFICATION</scope>
    <source>
        <tissue evidence="4">Young leaves</tissue>
    </source>
</reference>
<organism evidence="3 4">
    <name type="scientific">Phoenix dactylifera</name>
    <name type="common">Date palm</name>
    <dbReference type="NCBI Taxonomy" id="42345"/>
    <lineage>
        <taxon>Eukaryota</taxon>
        <taxon>Viridiplantae</taxon>
        <taxon>Streptophyta</taxon>
        <taxon>Embryophyta</taxon>
        <taxon>Tracheophyta</taxon>
        <taxon>Spermatophyta</taxon>
        <taxon>Magnoliopsida</taxon>
        <taxon>Liliopsida</taxon>
        <taxon>Arecaceae</taxon>
        <taxon>Coryphoideae</taxon>
        <taxon>Phoeniceae</taxon>
        <taxon>Phoenix</taxon>
    </lineage>
</organism>
<feature type="region of interest" description="Disordered" evidence="1">
    <location>
        <begin position="253"/>
        <end position="295"/>
    </location>
</feature>
<feature type="compositionally biased region" description="Low complexity" evidence="1">
    <location>
        <begin position="59"/>
        <end position="69"/>
    </location>
</feature>
<name>A0A8B7BXE1_PHODC</name>
<keyword evidence="3" id="KW-1185">Reference proteome</keyword>
<gene>
    <name evidence="4" type="primary">LOC103705422</name>
</gene>
<dbReference type="AlphaFoldDB" id="A0A8B7BXE1"/>
<feature type="transmembrane region" description="Helical" evidence="2">
    <location>
        <begin position="111"/>
        <end position="129"/>
    </location>
</feature>
<evidence type="ECO:0000313" key="3">
    <source>
        <dbReference type="Proteomes" id="UP000228380"/>
    </source>
</evidence>
<dbReference type="OrthoDB" id="690172at2759"/>
<dbReference type="PANTHER" id="PTHR36381:SF1">
    <property type="entry name" value="ETHYLENE-REGULATED TRANSCRIPT 2 (ERT2)"/>
    <property type="match status" value="1"/>
</dbReference>
<proteinExistence type="predicted"/>
<evidence type="ECO:0000313" key="4">
    <source>
        <dbReference type="RefSeq" id="XP_008787351.2"/>
    </source>
</evidence>
<keyword evidence="2" id="KW-0472">Membrane</keyword>
<dbReference type="Proteomes" id="UP000228380">
    <property type="component" value="Unplaced"/>
</dbReference>
<feature type="compositionally biased region" description="Basic residues" evidence="1">
    <location>
        <begin position="48"/>
        <end position="58"/>
    </location>
</feature>
<dbReference type="RefSeq" id="XP_008787351.2">
    <property type="nucleotide sequence ID" value="XM_008789129.4"/>
</dbReference>
<keyword evidence="2" id="KW-1133">Transmembrane helix</keyword>